<proteinExistence type="predicted"/>
<gene>
    <name evidence="2" type="ORF">NOCA230080</name>
</gene>
<evidence type="ECO:0000259" key="1">
    <source>
        <dbReference type="Pfam" id="PF00535"/>
    </source>
</evidence>
<evidence type="ECO:0000313" key="2">
    <source>
        <dbReference type="EMBL" id="CUR55748.1"/>
    </source>
</evidence>
<dbReference type="Gene3D" id="3.90.550.10">
    <property type="entry name" value="Spore Coat Polysaccharide Biosynthesis Protein SpsA, Chain A"/>
    <property type="match status" value="1"/>
</dbReference>
<dbReference type="InterPro" id="IPR001173">
    <property type="entry name" value="Glyco_trans_2-like"/>
</dbReference>
<dbReference type="CDD" id="cd04179">
    <property type="entry name" value="DPM_DPG-synthase_like"/>
    <property type="match status" value="1"/>
</dbReference>
<reference evidence="2" key="1">
    <citation type="submission" date="2015-08" db="EMBL/GenBank/DDBJ databases">
        <authorList>
            <person name="Babu N.S."/>
            <person name="Beckwith C.J."/>
            <person name="Beseler K.G."/>
            <person name="Brison A."/>
            <person name="Carone J.V."/>
            <person name="Caskin T.P."/>
            <person name="Diamond M."/>
            <person name="Durham M.E."/>
            <person name="Foxe J.M."/>
            <person name="Go M."/>
            <person name="Henderson B.A."/>
            <person name="Jones I.B."/>
            <person name="McGettigan J.A."/>
            <person name="Micheletti S.J."/>
            <person name="Nasrallah M.E."/>
            <person name="Ortiz D."/>
            <person name="Piller C.R."/>
            <person name="Privatt S.R."/>
            <person name="Schneider S.L."/>
            <person name="Sharp S."/>
            <person name="Smith T.C."/>
            <person name="Stanton J.D."/>
            <person name="Ullery H.E."/>
            <person name="Wilson R.J."/>
            <person name="Serrano M.G."/>
            <person name="Buck G."/>
            <person name="Lee V."/>
            <person name="Wang Y."/>
            <person name="Carvalho R."/>
            <person name="Voegtly L."/>
            <person name="Shi R."/>
            <person name="Duckworth R."/>
            <person name="Johnson A."/>
            <person name="Loviza R."/>
            <person name="Walstead R."/>
            <person name="Shah Z."/>
            <person name="Kiflezghi M."/>
            <person name="Wade K."/>
            <person name="Ball S.L."/>
            <person name="Bradley K.W."/>
            <person name="Asai D.J."/>
            <person name="Bowman C.A."/>
            <person name="Russell D.A."/>
            <person name="Pope W.H."/>
            <person name="Jacobs-Sera D."/>
            <person name="Hendrix R.W."/>
            <person name="Hatfull G.F."/>
        </authorList>
    </citation>
    <scope>NUCLEOTIDE SEQUENCE</scope>
</reference>
<keyword evidence="2" id="KW-0808">Transferase</keyword>
<accession>A0A2P2C152</accession>
<dbReference type="InterPro" id="IPR050256">
    <property type="entry name" value="Glycosyltransferase_2"/>
</dbReference>
<sequence>MTLDCDLILPCKDEGPALVALLPQVPEGLAVTVVDNGSTDDTADVARALGASVVQEQQAGYGAAVHAGLLAATREYVAFMDGDGSFDPAELLGLLDDVRSRRADLAVGRRRPVSRGVWPWHARAGNGLIVLWMRQRVGLSVHDIAPMRVCRREDLLALDVRDRRFGYPVELLHKATVAGWRITERDVAYLPRAAGTRSKVSGSVRGTLRTARDFYQVLS</sequence>
<dbReference type="GO" id="GO:0016757">
    <property type="term" value="F:glycosyltransferase activity"/>
    <property type="evidence" value="ECO:0007669"/>
    <property type="project" value="UniProtKB-KW"/>
</dbReference>
<dbReference type="EC" id="2.4.-.-" evidence="2"/>
<name>A0A2P2C152_9ZZZZ</name>
<dbReference type="AlphaFoldDB" id="A0A2P2C152"/>
<dbReference type="EMBL" id="CZKA01000023">
    <property type="protein sequence ID" value="CUR55748.1"/>
    <property type="molecule type" value="Genomic_DNA"/>
</dbReference>
<protein>
    <submittedName>
        <fullName evidence="2">Putative enzyme</fullName>
        <ecNumber evidence="2">2.4.-.-</ecNumber>
    </submittedName>
</protein>
<dbReference type="PANTHER" id="PTHR48090">
    <property type="entry name" value="UNDECAPRENYL-PHOSPHATE 4-DEOXY-4-FORMAMIDO-L-ARABINOSE TRANSFERASE-RELATED"/>
    <property type="match status" value="1"/>
</dbReference>
<dbReference type="Pfam" id="PF00535">
    <property type="entry name" value="Glycos_transf_2"/>
    <property type="match status" value="1"/>
</dbReference>
<dbReference type="PANTHER" id="PTHR48090:SF7">
    <property type="entry name" value="RFBJ PROTEIN"/>
    <property type="match status" value="1"/>
</dbReference>
<organism evidence="2">
    <name type="scientific">metagenome</name>
    <dbReference type="NCBI Taxonomy" id="256318"/>
    <lineage>
        <taxon>unclassified sequences</taxon>
        <taxon>metagenomes</taxon>
    </lineage>
</organism>
<dbReference type="InterPro" id="IPR029044">
    <property type="entry name" value="Nucleotide-diphossugar_trans"/>
</dbReference>
<dbReference type="SUPFAM" id="SSF53448">
    <property type="entry name" value="Nucleotide-diphospho-sugar transferases"/>
    <property type="match status" value="1"/>
</dbReference>
<feature type="domain" description="Glycosyltransferase 2-like" evidence="1">
    <location>
        <begin position="10"/>
        <end position="153"/>
    </location>
</feature>
<keyword evidence="2" id="KW-0328">Glycosyltransferase</keyword>